<dbReference type="Pfam" id="PF06133">
    <property type="entry name" value="Com_YlbF"/>
    <property type="match status" value="1"/>
</dbReference>
<reference evidence="1" key="2">
    <citation type="journal article" date="2021" name="PeerJ">
        <title>Extensive microbial diversity within the chicken gut microbiome revealed by metagenomics and culture.</title>
        <authorList>
            <person name="Gilroy R."/>
            <person name="Ravi A."/>
            <person name="Getino M."/>
            <person name="Pursley I."/>
            <person name="Horton D.L."/>
            <person name="Alikhan N.F."/>
            <person name="Baker D."/>
            <person name="Gharbi K."/>
            <person name="Hall N."/>
            <person name="Watson M."/>
            <person name="Adriaenssens E.M."/>
            <person name="Foster-Nyarko E."/>
            <person name="Jarju S."/>
            <person name="Secka A."/>
            <person name="Antonio M."/>
            <person name="Oren A."/>
            <person name="Chaudhuri R.R."/>
            <person name="La Ragione R."/>
            <person name="Hildebrand F."/>
            <person name="Pallen M.J."/>
        </authorList>
    </citation>
    <scope>NUCLEOTIDE SEQUENCE</scope>
    <source>
        <strain evidence="1">ChiSjej4B22-8148</strain>
    </source>
</reference>
<dbReference type="AlphaFoldDB" id="A0A9D1D9H3"/>
<gene>
    <name evidence="1" type="ORF">IAB31_01820</name>
</gene>
<sequence>MKQVEMYTKQLVRAIQESQEYQEFCRVRDELRQQPELRARMNEMRRMNFELQSTAPSEELYRELNRTWKEFREFRKNPLADEFLKAELAVCRMLQQISNEITAAVDLDTKEIAEQLSF</sequence>
<evidence type="ECO:0000313" key="2">
    <source>
        <dbReference type="Proteomes" id="UP000886757"/>
    </source>
</evidence>
<reference evidence="1" key="1">
    <citation type="submission" date="2020-10" db="EMBL/GenBank/DDBJ databases">
        <authorList>
            <person name="Gilroy R."/>
        </authorList>
    </citation>
    <scope>NUCLEOTIDE SEQUENCE</scope>
    <source>
        <strain evidence="1">ChiSjej4B22-8148</strain>
    </source>
</reference>
<dbReference type="SUPFAM" id="SSF158622">
    <property type="entry name" value="YheA/YmcA-like"/>
    <property type="match status" value="1"/>
</dbReference>
<dbReference type="Proteomes" id="UP000886757">
    <property type="component" value="Unassembled WGS sequence"/>
</dbReference>
<proteinExistence type="predicted"/>
<dbReference type="EMBL" id="DVGK01000028">
    <property type="protein sequence ID" value="HIR12643.1"/>
    <property type="molecule type" value="Genomic_DNA"/>
</dbReference>
<dbReference type="Gene3D" id="1.20.1500.10">
    <property type="entry name" value="YheA/YmcA-like"/>
    <property type="match status" value="1"/>
</dbReference>
<protein>
    <submittedName>
        <fullName evidence="1">YlbF family regulator</fullName>
    </submittedName>
</protein>
<name>A0A9D1D9H3_9FIRM</name>
<dbReference type="InterPro" id="IPR023378">
    <property type="entry name" value="YheA/YmcA-like_dom_sf"/>
</dbReference>
<dbReference type="InterPro" id="IPR010368">
    <property type="entry name" value="Com_YlbF"/>
</dbReference>
<comment type="caution">
    <text evidence="1">The sequence shown here is derived from an EMBL/GenBank/DDBJ whole genome shotgun (WGS) entry which is preliminary data.</text>
</comment>
<accession>A0A9D1D9H3</accession>
<evidence type="ECO:0000313" key="1">
    <source>
        <dbReference type="EMBL" id="HIR12643.1"/>
    </source>
</evidence>
<organism evidence="1 2">
    <name type="scientific">Candidatus Choladousia intestinavium</name>
    <dbReference type="NCBI Taxonomy" id="2840727"/>
    <lineage>
        <taxon>Bacteria</taxon>
        <taxon>Bacillati</taxon>
        <taxon>Bacillota</taxon>
        <taxon>Clostridia</taxon>
        <taxon>Lachnospirales</taxon>
        <taxon>Lachnospiraceae</taxon>
        <taxon>Lachnospiraceae incertae sedis</taxon>
        <taxon>Candidatus Choladousia</taxon>
    </lineage>
</organism>